<dbReference type="InterPro" id="IPR036291">
    <property type="entry name" value="NAD(P)-bd_dom_sf"/>
</dbReference>
<dbReference type="InterPro" id="IPR055170">
    <property type="entry name" value="GFO_IDH_MocA-like_dom"/>
</dbReference>
<feature type="domain" description="GFO/IDH/MocA-like oxidoreductase" evidence="3">
    <location>
        <begin position="132"/>
        <end position="247"/>
    </location>
</feature>
<dbReference type="RefSeq" id="WP_065247319.1">
    <property type="nucleotide sequence ID" value="NZ_CP012117.1"/>
</dbReference>
<dbReference type="Gene3D" id="3.40.50.720">
    <property type="entry name" value="NAD(P)-binding Rossmann-like Domain"/>
    <property type="match status" value="1"/>
</dbReference>
<dbReference type="GO" id="GO:0000166">
    <property type="term" value="F:nucleotide binding"/>
    <property type="evidence" value="ECO:0007669"/>
    <property type="project" value="InterPro"/>
</dbReference>
<keyword evidence="1" id="KW-0520">NAD</keyword>
<evidence type="ECO:0000313" key="5">
    <source>
        <dbReference type="Proteomes" id="UP000092596"/>
    </source>
</evidence>
<feature type="domain" description="Gfo/Idh/MocA-like oxidoreductase N-terminal" evidence="2">
    <location>
        <begin position="10"/>
        <end position="121"/>
    </location>
</feature>
<proteinExistence type="predicted"/>
<dbReference type="EMBL" id="CP012117">
    <property type="protein sequence ID" value="ANP26994.1"/>
    <property type="molecule type" value="Genomic_DNA"/>
</dbReference>
<evidence type="ECO:0000259" key="3">
    <source>
        <dbReference type="Pfam" id="PF22725"/>
    </source>
</evidence>
<dbReference type="SUPFAM" id="SSF55347">
    <property type="entry name" value="Glyceraldehyde-3-phosphate dehydrogenase-like, C-terminal domain"/>
    <property type="match status" value="1"/>
</dbReference>
<evidence type="ECO:0000256" key="1">
    <source>
        <dbReference type="ARBA" id="ARBA00023027"/>
    </source>
</evidence>
<reference evidence="4 5" key="1">
    <citation type="submission" date="2015-06" db="EMBL/GenBank/DDBJ databases">
        <title>Investigation of pathophysiology for high-risk pregnancy and development of treatment modality based on it.</title>
        <authorList>
            <person name="Kim B.-C."/>
            <person name="Lim S."/>
        </authorList>
    </citation>
    <scope>NUCLEOTIDE SEQUENCE [LARGE SCALE GENOMIC DNA]</scope>
    <source>
        <strain evidence="4 5">AD1-86</strain>
    </source>
</reference>
<dbReference type="PANTHER" id="PTHR43377:SF1">
    <property type="entry name" value="BILIVERDIN REDUCTASE A"/>
    <property type="match status" value="1"/>
</dbReference>
<dbReference type="Pfam" id="PF22725">
    <property type="entry name" value="GFO_IDH_MocA_C3"/>
    <property type="match status" value="1"/>
</dbReference>
<dbReference type="PATRIC" id="fig|1630135.4.peg.440"/>
<sequence length="334" mass="35685">MTFHSEPNPRVGIVGTGGISRSHARGWRALGADIHVFSSQGAEDFAAQFAPVTIHDSFDSLLGAADVIDVCTPTPSHPEYVHAALDHGTHVLCEKPLALTSSEATRMAEHAREAGLILFPAHVVRFFPQYEVLRRAVDSGRLGDLAVLRFERSGSMPVQPWFADESVSGGIIMDQMIHDIDQALWLAGEVRSVFATQNISSGDKSVRAAHVILTHAHGALTFCRGLWGAKGTVFHYSFDVAGSSGKLTYDSAINTGIEFDAVASSSESKSYLPSVAGMRDPYGAEIEDFWNCVKQASVGNPGPAPRVNGSDAACAIAVAEAARESIRTGERIVL</sequence>
<organism evidence="4 5">
    <name type="scientific">Dermabacter vaginalis</name>
    <dbReference type="NCBI Taxonomy" id="1630135"/>
    <lineage>
        <taxon>Bacteria</taxon>
        <taxon>Bacillati</taxon>
        <taxon>Actinomycetota</taxon>
        <taxon>Actinomycetes</taxon>
        <taxon>Micrococcales</taxon>
        <taxon>Dermabacteraceae</taxon>
        <taxon>Dermabacter</taxon>
    </lineage>
</organism>
<dbReference type="InterPro" id="IPR000683">
    <property type="entry name" value="Gfo/Idh/MocA-like_OxRdtase_N"/>
</dbReference>
<dbReference type="STRING" id="1630135.DAD186_04390"/>
<dbReference type="InterPro" id="IPR051450">
    <property type="entry name" value="Gfo/Idh/MocA_Oxidoreductases"/>
</dbReference>
<dbReference type="Proteomes" id="UP000092596">
    <property type="component" value="Chromosome"/>
</dbReference>
<evidence type="ECO:0000259" key="2">
    <source>
        <dbReference type="Pfam" id="PF01408"/>
    </source>
</evidence>
<evidence type="ECO:0000313" key="4">
    <source>
        <dbReference type="EMBL" id="ANP26994.1"/>
    </source>
</evidence>
<dbReference type="PANTHER" id="PTHR43377">
    <property type="entry name" value="BILIVERDIN REDUCTASE A"/>
    <property type="match status" value="1"/>
</dbReference>
<accession>A0A1B0ZGC4</accession>
<dbReference type="SUPFAM" id="SSF51735">
    <property type="entry name" value="NAD(P)-binding Rossmann-fold domains"/>
    <property type="match status" value="1"/>
</dbReference>
<dbReference type="AlphaFoldDB" id="A0A1B0ZGC4"/>
<gene>
    <name evidence="4" type="ORF">DAD186_04390</name>
</gene>
<protein>
    <recommendedName>
        <fullName evidence="6">Gfo/Idh/MocA family oxidoreductase</fullName>
    </recommendedName>
</protein>
<name>A0A1B0ZGC4_9MICO</name>
<evidence type="ECO:0008006" key="6">
    <source>
        <dbReference type="Google" id="ProtNLM"/>
    </source>
</evidence>
<dbReference type="Pfam" id="PF01408">
    <property type="entry name" value="GFO_IDH_MocA"/>
    <property type="match status" value="1"/>
</dbReference>
<dbReference type="KEGG" id="dva:DAD186_04390"/>
<dbReference type="Gene3D" id="3.30.360.10">
    <property type="entry name" value="Dihydrodipicolinate Reductase, domain 2"/>
    <property type="match status" value="1"/>
</dbReference>